<organism evidence="1 2">
    <name type="scientific">Candidatus Magnetoglobus multicellularis str. Araruama</name>
    <dbReference type="NCBI Taxonomy" id="890399"/>
    <lineage>
        <taxon>Bacteria</taxon>
        <taxon>Pseudomonadati</taxon>
        <taxon>Thermodesulfobacteriota</taxon>
        <taxon>Desulfobacteria</taxon>
        <taxon>Desulfobacterales</taxon>
        <taxon>Desulfobacteraceae</taxon>
        <taxon>Candidatus Magnetoglobus</taxon>
    </lineage>
</organism>
<dbReference type="AlphaFoldDB" id="A0A1V1PHN1"/>
<proteinExistence type="predicted"/>
<evidence type="ECO:0000313" key="1">
    <source>
        <dbReference type="EMBL" id="ETR74298.1"/>
    </source>
</evidence>
<dbReference type="Proteomes" id="UP000189670">
    <property type="component" value="Unassembled WGS sequence"/>
</dbReference>
<comment type="caution">
    <text evidence="1">The sequence shown here is derived from an EMBL/GenBank/DDBJ whole genome shotgun (WGS) entry which is preliminary data.</text>
</comment>
<dbReference type="InterPro" id="IPR036465">
    <property type="entry name" value="vWFA_dom_sf"/>
</dbReference>
<gene>
    <name evidence="1" type="ORF">OMM_06405</name>
</gene>
<accession>A0A1V1PHN1</accession>
<evidence type="ECO:0000313" key="2">
    <source>
        <dbReference type="Proteomes" id="UP000189670"/>
    </source>
</evidence>
<protein>
    <recommendedName>
        <fullName evidence="3">VWFA domain-containing protein</fullName>
    </recommendedName>
</protein>
<reference evidence="2" key="1">
    <citation type="submission" date="2012-11" db="EMBL/GenBank/DDBJ databases">
        <authorList>
            <person name="Lucero-Rivera Y.E."/>
            <person name="Tovar-Ramirez D."/>
        </authorList>
    </citation>
    <scope>NUCLEOTIDE SEQUENCE [LARGE SCALE GENOMIC DNA]</scope>
    <source>
        <strain evidence="2">Araruama</strain>
    </source>
</reference>
<dbReference type="EMBL" id="ATBP01000012">
    <property type="protein sequence ID" value="ETR74298.1"/>
    <property type="molecule type" value="Genomic_DNA"/>
</dbReference>
<sequence length="140" mass="15993">MACGTHRFSPPFTPYDFQKELKNNTFRPKLDELVIILDASISMTTPYMGREKFQTAIMALHYLNTALSVIRVPIGFRVLGTGSCHFCEKERQLFKISPYDPSRLNISRLKTIHPGGETPLSTALDSLQNDFDLNKNIWAW</sequence>
<evidence type="ECO:0008006" key="3">
    <source>
        <dbReference type="Google" id="ProtNLM"/>
    </source>
</evidence>
<dbReference type="SUPFAM" id="SSF53300">
    <property type="entry name" value="vWA-like"/>
    <property type="match status" value="1"/>
</dbReference>
<name>A0A1V1PHN1_9BACT</name>